<dbReference type="GO" id="GO:0046872">
    <property type="term" value="F:metal ion binding"/>
    <property type="evidence" value="ECO:0007669"/>
    <property type="project" value="UniProtKB-KW"/>
</dbReference>
<evidence type="ECO:0000256" key="2">
    <source>
        <dbReference type="RuleBase" id="RU362039"/>
    </source>
</evidence>
<evidence type="ECO:0000313" key="5">
    <source>
        <dbReference type="Proteomes" id="UP000052020"/>
    </source>
</evidence>
<dbReference type="GO" id="GO:0016787">
    <property type="term" value="F:hydrolase activity"/>
    <property type="evidence" value="ECO:0007669"/>
    <property type="project" value="UniProtKB-UniRule"/>
</dbReference>
<dbReference type="AlphaFoldDB" id="A0A0S7XQI9"/>
<proteinExistence type="inferred from homology"/>
<comment type="caution">
    <text evidence="4">The sequence shown here is derived from an EMBL/GenBank/DDBJ whole genome shotgun (WGS) entry which is preliminary data.</text>
</comment>
<feature type="domain" description="Calcineurin-like phosphoesterase" evidence="3">
    <location>
        <begin position="7"/>
        <end position="159"/>
    </location>
</feature>
<dbReference type="EC" id="3.1.4.-" evidence="2"/>
<dbReference type="InterPro" id="IPR024654">
    <property type="entry name" value="Calcineurin-like_PHP_lpxH"/>
</dbReference>
<protein>
    <recommendedName>
        <fullName evidence="2">Phosphoesterase</fullName>
        <ecNumber evidence="2">3.1.4.-</ecNumber>
    </recommendedName>
</protein>
<accession>A0A0S7XQI9</accession>
<dbReference type="NCBIfam" id="TIGR00040">
    <property type="entry name" value="yfcE"/>
    <property type="match status" value="1"/>
</dbReference>
<comment type="similarity">
    <text evidence="1 2">Belongs to the metallophosphoesterase superfamily. YfcE family.</text>
</comment>
<organism evidence="4 5">
    <name type="scientific">candidate division KD3-62 bacterium DG_56</name>
    <dbReference type="NCBI Taxonomy" id="1704032"/>
    <lineage>
        <taxon>Bacteria</taxon>
        <taxon>candidate division KD3-62</taxon>
    </lineage>
</organism>
<evidence type="ECO:0000256" key="1">
    <source>
        <dbReference type="ARBA" id="ARBA00008950"/>
    </source>
</evidence>
<dbReference type="Gene3D" id="3.60.21.10">
    <property type="match status" value="1"/>
</dbReference>
<dbReference type="NCBIfam" id="NF006988">
    <property type="entry name" value="PRK09453.1"/>
    <property type="match status" value="1"/>
</dbReference>
<sequence>MRRPSPRIGVISDTHGSLLGWRQALDNCFRGVELILHAGDLLYHGPRNPMPDGYDPAALAQALNESPAPLVVVRGNCDSDVDQLVLDWPIQAPYALVQHEGLCIMVSHGEDVTPEATAQLIERYRLNVFVSGHTHHPMAELSRNGVLLNPGSPSLPKWEWRGEAVPTAAVIEGATVRVCDIRSGEAVIEQQIK</sequence>
<name>A0A0S7XQI9_9BACT</name>
<dbReference type="PANTHER" id="PTHR11124">
    <property type="entry name" value="VACUOLAR SORTING PROTEIN VPS29"/>
    <property type="match status" value="1"/>
</dbReference>
<dbReference type="CDD" id="cd00841">
    <property type="entry name" value="MPP_YfcE"/>
    <property type="match status" value="1"/>
</dbReference>
<dbReference type="Proteomes" id="UP000052020">
    <property type="component" value="Unassembled WGS sequence"/>
</dbReference>
<dbReference type="InterPro" id="IPR041802">
    <property type="entry name" value="MPP_YfcE"/>
</dbReference>
<comment type="cofactor">
    <cofactor evidence="2">
        <name>a divalent metal cation</name>
        <dbReference type="ChEBI" id="CHEBI:60240"/>
    </cofactor>
</comment>
<dbReference type="SUPFAM" id="SSF56300">
    <property type="entry name" value="Metallo-dependent phosphatases"/>
    <property type="match status" value="1"/>
</dbReference>
<dbReference type="InterPro" id="IPR000979">
    <property type="entry name" value="Phosphodiesterase_MJ0936/Vps29"/>
</dbReference>
<gene>
    <name evidence="4" type="ORF">AMK68_01145</name>
</gene>
<evidence type="ECO:0000313" key="4">
    <source>
        <dbReference type="EMBL" id="KPJ64612.1"/>
    </source>
</evidence>
<dbReference type="Pfam" id="PF12850">
    <property type="entry name" value="Metallophos_2"/>
    <property type="match status" value="1"/>
</dbReference>
<reference evidence="4 5" key="1">
    <citation type="journal article" date="2015" name="Microbiome">
        <title>Genomic resolution of linkages in carbon, nitrogen, and sulfur cycling among widespread estuary sediment bacteria.</title>
        <authorList>
            <person name="Baker B.J."/>
            <person name="Lazar C.S."/>
            <person name="Teske A.P."/>
            <person name="Dick G.J."/>
        </authorList>
    </citation>
    <scope>NUCLEOTIDE SEQUENCE [LARGE SCALE GENOMIC DNA]</scope>
    <source>
        <strain evidence="4">DG_56</strain>
    </source>
</reference>
<dbReference type="EMBL" id="LIZY01000016">
    <property type="protein sequence ID" value="KPJ64612.1"/>
    <property type="molecule type" value="Genomic_DNA"/>
</dbReference>
<dbReference type="InterPro" id="IPR029052">
    <property type="entry name" value="Metallo-depent_PP-like"/>
</dbReference>
<keyword evidence="2" id="KW-0479">Metal-binding</keyword>
<evidence type="ECO:0000259" key="3">
    <source>
        <dbReference type="Pfam" id="PF12850"/>
    </source>
</evidence>